<dbReference type="STRING" id="631362.Thi970DRAFT_03426"/>
<dbReference type="InterPro" id="IPR029063">
    <property type="entry name" value="SAM-dependent_MTases_sf"/>
</dbReference>
<protein>
    <recommendedName>
        <fullName evidence="3">Methyltransferase family protein</fullName>
    </recommendedName>
</protein>
<proteinExistence type="predicted"/>
<evidence type="ECO:0008006" key="3">
    <source>
        <dbReference type="Google" id="ProtNLM"/>
    </source>
</evidence>
<reference evidence="1 2" key="2">
    <citation type="submission" date="2011-11" db="EMBL/GenBank/DDBJ databases">
        <authorList>
            <consortium name="US DOE Joint Genome Institute"/>
            <person name="Lucas S."/>
            <person name="Han J."/>
            <person name="Lapidus A."/>
            <person name="Cheng J.-F."/>
            <person name="Goodwin L."/>
            <person name="Pitluck S."/>
            <person name="Peters L."/>
            <person name="Ovchinnikova G."/>
            <person name="Zhang X."/>
            <person name="Detter J.C."/>
            <person name="Han C."/>
            <person name="Tapia R."/>
            <person name="Land M."/>
            <person name="Hauser L."/>
            <person name="Kyrpides N."/>
            <person name="Ivanova N."/>
            <person name="Pagani I."/>
            <person name="Vogl K."/>
            <person name="Liu Z."/>
            <person name="Overmann J."/>
            <person name="Frigaard N.-U."/>
            <person name="Bryant D."/>
            <person name="Woyke T."/>
        </authorList>
    </citation>
    <scope>NUCLEOTIDE SEQUENCE [LARGE SCALE GENOMIC DNA]</scope>
    <source>
        <strain evidence="1 2">970</strain>
    </source>
</reference>
<dbReference type="RefSeq" id="WP_009150225.1">
    <property type="nucleotide sequence ID" value="NZ_CP121471.1"/>
</dbReference>
<dbReference type="Gene3D" id="3.40.50.150">
    <property type="entry name" value="Vaccinia Virus protein VP39"/>
    <property type="match status" value="1"/>
</dbReference>
<dbReference type="EMBL" id="JH603170">
    <property type="protein sequence ID" value="EIC19822.1"/>
    <property type="molecule type" value="Genomic_DNA"/>
</dbReference>
<dbReference type="HOGENOM" id="CLU_089133_1_0_6"/>
<accession>H8Z7A6</accession>
<dbReference type="AlphaFoldDB" id="H8Z7A6"/>
<evidence type="ECO:0000313" key="2">
    <source>
        <dbReference type="Proteomes" id="UP000002964"/>
    </source>
</evidence>
<name>H8Z7A6_9GAMM</name>
<organism evidence="1 2">
    <name type="scientific">Thiorhodovibrio frisius</name>
    <dbReference type="NCBI Taxonomy" id="631362"/>
    <lineage>
        <taxon>Bacteria</taxon>
        <taxon>Pseudomonadati</taxon>
        <taxon>Pseudomonadota</taxon>
        <taxon>Gammaproteobacteria</taxon>
        <taxon>Chromatiales</taxon>
        <taxon>Chromatiaceae</taxon>
        <taxon>Thiorhodovibrio</taxon>
    </lineage>
</organism>
<reference evidence="2" key="1">
    <citation type="submission" date="2011-06" db="EMBL/GenBank/DDBJ databases">
        <authorList>
            <consortium name="US DOE Joint Genome Institute (JGI-PGF)"/>
            <person name="Lucas S."/>
            <person name="Han J."/>
            <person name="Lapidus A."/>
            <person name="Cheng J.-F."/>
            <person name="Goodwin L."/>
            <person name="Pitluck S."/>
            <person name="Peters L."/>
            <person name="Land M.L."/>
            <person name="Hauser L."/>
            <person name="Vogl K."/>
            <person name="Liu Z."/>
            <person name="Overmann J."/>
            <person name="Frigaard N.-U."/>
            <person name="Bryant D.A."/>
            <person name="Woyke T.J."/>
        </authorList>
    </citation>
    <scope>NUCLEOTIDE SEQUENCE [LARGE SCALE GENOMIC DNA]</scope>
    <source>
        <strain evidence="2">970</strain>
    </source>
</reference>
<dbReference type="eggNOG" id="COG4627">
    <property type="taxonomic scope" value="Bacteria"/>
</dbReference>
<dbReference type="SUPFAM" id="SSF53335">
    <property type="entry name" value="S-adenosyl-L-methionine-dependent methyltransferases"/>
    <property type="match status" value="1"/>
</dbReference>
<sequence length="126" mass="14572">MPESFERRDFRAVLAEWRRVLKPGGILRLAVPDFAACAKLYHERCLADGLIGLICGGQRDTMDYHKMIFDEPFLKHELLGLGFKNIRCWDWQTTEHAQVDDYSQCYLPHLDKEAGTLMSLNLEGTR</sequence>
<dbReference type="Proteomes" id="UP000002964">
    <property type="component" value="Unassembled WGS sequence"/>
</dbReference>
<evidence type="ECO:0000313" key="1">
    <source>
        <dbReference type="EMBL" id="EIC19822.1"/>
    </source>
</evidence>
<keyword evidence="2" id="KW-1185">Reference proteome</keyword>
<gene>
    <name evidence="1" type="ORF">Thi970DRAFT_03426</name>
</gene>